<feature type="region of interest" description="Disordered" evidence="1">
    <location>
        <begin position="519"/>
        <end position="557"/>
    </location>
</feature>
<dbReference type="AlphaFoldDB" id="A0A858BX85"/>
<gene>
    <name evidence="3" type="ORF">Ami103574_10515</name>
</gene>
<protein>
    <submittedName>
        <fullName evidence="3">Spore coat protein CotH</fullName>
    </submittedName>
</protein>
<reference evidence="3 4" key="1">
    <citation type="submission" date="2020-02" db="EMBL/GenBank/DDBJ databases">
        <authorList>
            <person name="Kim Y.B."/>
            <person name="Roh S.W."/>
        </authorList>
    </citation>
    <scope>NUCLEOTIDE SEQUENCE [LARGE SCALE GENOMIC DNA]</scope>
    <source>
        <strain evidence="3 4">DSM 103574</strain>
    </source>
</reference>
<evidence type="ECO:0000313" key="3">
    <source>
        <dbReference type="EMBL" id="QIB69728.1"/>
    </source>
</evidence>
<dbReference type="PANTHER" id="PTHR40050">
    <property type="entry name" value="INNER SPORE COAT PROTEIN H"/>
    <property type="match status" value="1"/>
</dbReference>
<keyword evidence="4" id="KW-1185">Reference proteome</keyword>
<dbReference type="Proteomes" id="UP000466848">
    <property type="component" value="Chromosome"/>
</dbReference>
<sequence>MKKTIAIVCSLTLVIAAFTGCSNASTDQGKTMEYEDKLLNDSVVHEINVDIGEEDWQDLLENPLEKSKYKADVTIDGETFSEVSFATKGNTSLSQIASDDTTDRYSFKINFDKYVDGQTYYGLDKLSLNNLMSDATYMKDYFSYEMMREAGAAAPLTSFVNISINGEPWGLYLAVEDVSDSFLSRNYGEDAGELYKPETEQLNNMGNMDKDGMKAPADMAQSVSGGAMGERPEGMPNGQSGSTTSGAMQAPPDWSKDGNKAGEGAEGFGGSSKGASLAYTDDQLDSYSDIFDNGETDATEEDQQRVVTALKQLSTGEDLESALDVESIIKYFVAHNFVDNYDSYTGNMLHNYYLYEKDGVLSLIPWDYNLAFGAFGGMKGPGAQRTSNTTEADGDQATSMVNYAIDTPLSGAQEADRPMWSFIVNNEQYKELYHQYFDEFITSYFESGKFEEKITSVYNMIRPYVEKDATAFYTVDEFDKAYSTLKEFCLLRASSIRAQLSGDLPSTTEAQQGEGVQLIDASSLSIEDMGSQGGGPQQQRKNQENGENGNKTEGSPQ</sequence>
<dbReference type="RefSeq" id="WP_163066968.1">
    <property type="nucleotide sequence ID" value="NZ_CP048649.1"/>
</dbReference>
<evidence type="ECO:0000256" key="1">
    <source>
        <dbReference type="SAM" id="MobiDB-lite"/>
    </source>
</evidence>
<evidence type="ECO:0000313" key="4">
    <source>
        <dbReference type="Proteomes" id="UP000466848"/>
    </source>
</evidence>
<keyword evidence="2" id="KW-0732">Signal</keyword>
<accession>A0A858BX85</accession>
<proteinExistence type="predicted"/>
<feature type="compositionally biased region" description="Polar residues" evidence="1">
    <location>
        <begin position="537"/>
        <end position="557"/>
    </location>
</feature>
<dbReference type="KEGG" id="abut:Ami103574_10515"/>
<dbReference type="PANTHER" id="PTHR40050:SF1">
    <property type="entry name" value="INNER SPORE COAT PROTEIN H"/>
    <property type="match status" value="1"/>
</dbReference>
<feature type="chain" id="PRO_5032942722" evidence="2">
    <location>
        <begin position="25"/>
        <end position="557"/>
    </location>
</feature>
<organism evidence="3 4">
    <name type="scientific">Aminipila butyrica</name>
    <dbReference type="NCBI Taxonomy" id="433296"/>
    <lineage>
        <taxon>Bacteria</taxon>
        <taxon>Bacillati</taxon>
        <taxon>Bacillota</taxon>
        <taxon>Clostridia</taxon>
        <taxon>Peptostreptococcales</taxon>
        <taxon>Anaerovoracaceae</taxon>
        <taxon>Aminipila</taxon>
    </lineage>
</organism>
<feature type="signal peptide" evidence="2">
    <location>
        <begin position="1"/>
        <end position="24"/>
    </location>
</feature>
<keyword evidence="3" id="KW-0946">Virion</keyword>
<dbReference type="PROSITE" id="PS51257">
    <property type="entry name" value="PROKAR_LIPOPROTEIN"/>
    <property type="match status" value="1"/>
</dbReference>
<dbReference type="Pfam" id="PF08757">
    <property type="entry name" value="CotH"/>
    <property type="match status" value="2"/>
</dbReference>
<dbReference type="InterPro" id="IPR014867">
    <property type="entry name" value="Spore_coat_CotH_CotH2/3/7"/>
</dbReference>
<feature type="region of interest" description="Disordered" evidence="1">
    <location>
        <begin position="216"/>
        <end position="274"/>
    </location>
</feature>
<keyword evidence="3" id="KW-0167">Capsid protein</keyword>
<name>A0A858BX85_9FIRM</name>
<feature type="compositionally biased region" description="Polar residues" evidence="1">
    <location>
        <begin position="237"/>
        <end position="247"/>
    </location>
</feature>
<evidence type="ECO:0000256" key="2">
    <source>
        <dbReference type="SAM" id="SignalP"/>
    </source>
</evidence>
<dbReference type="EMBL" id="CP048649">
    <property type="protein sequence ID" value="QIB69728.1"/>
    <property type="molecule type" value="Genomic_DNA"/>
</dbReference>